<dbReference type="OrthoDB" id="9778690at2"/>
<feature type="domain" description="Carrier" evidence="4">
    <location>
        <begin position="714"/>
        <end position="788"/>
    </location>
</feature>
<dbReference type="PANTHER" id="PTHR45527:SF1">
    <property type="entry name" value="FATTY ACID SYNTHASE"/>
    <property type="match status" value="1"/>
</dbReference>
<dbReference type="CDD" id="cd05930">
    <property type="entry name" value="A_NRPS"/>
    <property type="match status" value="2"/>
</dbReference>
<keyword evidence="6" id="KW-1185">Reference proteome</keyword>
<accession>A0A2U0SAH0</accession>
<dbReference type="Pfam" id="PF00550">
    <property type="entry name" value="PP-binding"/>
    <property type="match status" value="2"/>
</dbReference>
<feature type="domain" description="Carrier" evidence="4">
    <location>
        <begin position="1751"/>
        <end position="1826"/>
    </location>
</feature>
<dbReference type="SUPFAM" id="SSF56801">
    <property type="entry name" value="Acetyl-CoA synthetase-like"/>
    <property type="match status" value="2"/>
</dbReference>
<sequence>MSGGSRVPGDDAVPTGLLAWPHDSADASVHASATLPAGSVAAIAALADRAEDGVRDVLRALVHALLYRYLDADLTVRLEADGDGTPTAWMRPARGDTRFCDLIAEADHPVSPGAADGSANLVLCFDPPQGEAWREGQIRIRYCAERNSLEVVGTGPRAMLERLAVHGARMLAHAALAPETALDGLDLLDADDHLRLAPLAGPRLAIEGPGTIHATILAQAARTPGRIAASCAEEALSYAQLAERSAGLAAALREAGAAPGDVVAIHAPRGCGLLVAVLAVLRSGAAALLLDPLQPEARSARMLALANVRCAVGPGGGPAWLQSLGLRWIDSGAAAQAGACADAEVSGADTAYVIFTSGSTGDPKGVAVSHAAMVNRMHWLGHAYGLGETDVSLARTALSFDPAWCEMLRVLGHGGRVHFLPHGEERDPAAVVEAIAAAGVTIIDLVPAPLEALLEHCRVFGGADRLRSLRWVLAGAEELPGRLITAFRRELGGTGARLINGWGATETTVDTSWLDCTDLPGDAPAPIGMPIGNCDVHLLSRAGLAMPPGMAGEIVVGGACLATGYLDPEETARRFRALPALGGRRGYLSGDRARLATSGVLHFASRSGAFGKIRGVRVAPREIVDAATGHPAVREAILHFTAGDNGAREAALLYVVPHAGRTLASGEVMALLADRLPATMLPDHCLVLTELPRNASEKIDFRRLPLPPAEPPAAPEENLTGWVQQCCAALIGRPIGPLEDFFLAGGHSLAVVRLIARVAEEQGAALTVRDVYRARTPAAIADQIAAAPPAAVQGIDGDRSIRASHAQRRLWLLSRDARGSLAYHVPLNLPLGERWDLAILQRAVDGLVGRHEILRTRFALAGQELVQHIDPAVSGAVPVELVEPAPGESVEACLARLHARPFDLAAGPLLRVGLLRAADDAADLLWITQHHIVTDAWSMGLLVDELRDRYRAACHGEAAGYGPLRIQHRDIVAWQERWIAGPAGRQARAYWRDALTPPPPRLQLPTDFPRRADGTRSGAVLHATLPEPCNTAFLDRARASGASPFMGYLAAIAVLLSRWSGQSDFLLGAPVAGRTLHAFEDQLGCFVNSLPLRAQIEDGDSLAEVLARVRETCLDALEHQLCPFDRIVEDVLAERPLEVHPLFDAMVVLQNAPTARSEAVVSDVVVPETELAQSKLDLIFTFAESDGRWSLRIDYDSSLYTPPTVRRLADQFQELLTDFVERPETRIGALSPPATPYPAPACQGAGTMHAAFERWADAEGERTALVSGDHRRSYAELDLAATALAQIVFAQLSGRRGIVALYLQRSDRVVEAQLAVLKAGCAFLILNPGDPPARLAWQLSDSAALAVIDAADSPFPALPPGCERVRIGPRGAAATAADPASLPSIDREDGAYVIYTSGSTGTPKGVLVSHASACSLLEAARHVIPPHTDECWSVFHAFNFDFSVWEVFVPLSRGAVAVVAEDAVRRDATAFATLVRDRQVTVLSQVPTAFEHIGPELARHAPPQLRWVVFGGEPVNLPLLRRILPQLPAVRFLNGYGITETTVFSTFKPLDASCEIQNIGTPLDNQRLWVMDAALRPVLPGAVGEICISGPAVARGYINPPKDRPNGFVQMPGWPGVALYRSGDFGRWNAEGELLFLGRRDRQVKRHGYRIELDEIRVAVLGLEGVEDCAVLPVRTGTREPEIVAFLAAPGRGGESAEALRAALLRVLPPYMVPGRFVILPRFPLLENGKTDLVALEASLADSPAPAPATDATDGPLGCILQAMREVTGDAGLGPDDDFFRAGGHSLAAIRVLAEVEAALGVRLELEALFDQPTARALAQRIPIVTPIEAVTEDVLDGTCYPASAIQAGLWAMEHFRPADLPAALVECRELPMGIDPDRCVAAFAAVFARFDIFRTTFASEAGTLMQRIDAAGTQGATFRIAQAVPGHAFQAQIDDAIATEAAQPFDLSAGPLVRLVLLVGEAVPPVLICAAHHAVWDGASLDLTVAAWQQAYAALATGRTPPARREQAQFVAFLRREAARAETAEGREAIAFWRERRGAGGGLDRLTPRTASEHYVGSTCRFALEGAPFEALRTICAEQGATLFAGVQALTRGWLWFRWAAASVAIGSPVLRREGAAFAETPGPFLNHAILRIAVKGTDTLRGITARAADEIRAGLRHTFVAPESVGPSGPERLFDLGLTLQSPDSAGRGAGPGGESGRLFGLPTPLWLDVTPSDAALRFDLVANHDFFEPLSVPGLGADAQRWFEALIAAPDAPLAKVERPGARLRMALHVE</sequence>
<dbReference type="InterPro" id="IPR042099">
    <property type="entry name" value="ANL_N_sf"/>
</dbReference>
<dbReference type="GO" id="GO:0005737">
    <property type="term" value="C:cytoplasm"/>
    <property type="evidence" value="ECO:0007669"/>
    <property type="project" value="TreeGrafter"/>
</dbReference>
<protein>
    <recommendedName>
        <fullName evidence="4">Carrier domain-containing protein</fullName>
    </recommendedName>
</protein>
<dbReference type="Gene3D" id="3.30.559.30">
    <property type="entry name" value="Nonribosomal peptide synthetase, condensation domain"/>
    <property type="match status" value="2"/>
</dbReference>
<dbReference type="PROSITE" id="PS00455">
    <property type="entry name" value="AMP_BINDING"/>
    <property type="match status" value="2"/>
</dbReference>
<dbReference type="InterPro" id="IPR036736">
    <property type="entry name" value="ACP-like_sf"/>
</dbReference>
<evidence type="ECO:0000259" key="4">
    <source>
        <dbReference type="PROSITE" id="PS50075"/>
    </source>
</evidence>
<dbReference type="GO" id="GO:0003824">
    <property type="term" value="F:catalytic activity"/>
    <property type="evidence" value="ECO:0007669"/>
    <property type="project" value="InterPro"/>
</dbReference>
<dbReference type="NCBIfam" id="TIGR01733">
    <property type="entry name" value="AA-adenyl-dom"/>
    <property type="match status" value="1"/>
</dbReference>
<dbReference type="PROSITE" id="PS00012">
    <property type="entry name" value="PHOSPHOPANTETHEINE"/>
    <property type="match status" value="2"/>
</dbReference>
<dbReference type="SUPFAM" id="SSF52777">
    <property type="entry name" value="CoA-dependent acyltransferases"/>
    <property type="match status" value="4"/>
</dbReference>
<evidence type="ECO:0000256" key="2">
    <source>
        <dbReference type="ARBA" id="ARBA00022450"/>
    </source>
</evidence>
<dbReference type="InterPro" id="IPR009081">
    <property type="entry name" value="PP-bd_ACP"/>
</dbReference>
<dbReference type="GO" id="GO:0031177">
    <property type="term" value="F:phosphopantetheine binding"/>
    <property type="evidence" value="ECO:0007669"/>
    <property type="project" value="InterPro"/>
</dbReference>
<dbReference type="Gene3D" id="1.10.1200.10">
    <property type="entry name" value="ACP-like"/>
    <property type="match status" value="2"/>
</dbReference>
<dbReference type="InterPro" id="IPR020806">
    <property type="entry name" value="PKS_PP-bd"/>
</dbReference>
<gene>
    <name evidence="5" type="ORF">DD559_02725</name>
</gene>
<evidence type="ECO:0000313" key="6">
    <source>
        <dbReference type="Proteomes" id="UP000245890"/>
    </source>
</evidence>
<dbReference type="Proteomes" id="UP000245890">
    <property type="component" value="Unassembled WGS sequence"/>
</dbReference>
<dbReference type="InterPro" id="IPR020845">
    <property type="entry name" value="AMP-binding_CS"/>
</dbReference>
<evidence type="ECO:0000256" key="3">
    <source>
        <dbReference type="ARBA" id="ARBA00022553"/>
    </source>
</evidence>
<dbReference type="Pfam" id="PF00668">
    <property type="entry name" value="Condensation"/>
    <property type="match status" value="2"/>
</dbReference>
<dbReference type="GO" id="GO:0044550">
    <property type="term" value="P:secondary metabolite biosynthetic process"/>
    <property type="evidence" value="ECO:0007669"/>
    <property type="project" value="TreeGrafter"/>
</dbReference>
<dbReference type="CDD" id="cd19531">
    <property type="entry name" value="LCL_NRPS-like"/>
    <property type="match status" value="1"/>
</dbReference>
<organism evidence="5 6">
    <name type="scientific">Sphingomonas pokkalii</name>
    <dbReference type="NCBI Taxonomy" id="2175090"/>
    <lineage>
        <taxon>Bacteria</taxon>
        <taxon>Pseudomonadati</taxon>
        <taxon>Pseudomonadota</taxon>
        <taxon>Alphaproteobacteria</taxon>
        <taxon>Sphingomonadales</taxon>
        <taxon>Sphingomonadaceae</taxon>
        <taxon>Sphingomonas</taxon>
    </lineage>
</organism>
<dbReference type="EMBL" id="QENQ01000001">
    <property type="protein sequence ID" value="PVX28387.1"/>
    <property type="molecule type" value="Genomic_DNA"/>
</dbReference>
<comment type="caution">
    <text evidence="5">The sequence shown here is derived from an EMBL/GenBank/DDBJ whole genome shotgun (WGS) entry which is preliminary data.</text>
</comment>
<dbReference type="InterPro" id="IPR000873">
    <property type="entry name" value="AMP-dep_synth/lig_dom"/>
</dbReference>
<dbReference type="RefSeq" id="WP_116467837.1">
    <property type="nucleotide sequence ID" value="NZ_QENQ01000001.1"/>
</dbReference>
<dbReference type="InterPro" id="IPR025110">
    <property type="entry name" value="AMP-bd_C"/>
</dbReference>
<dbReference type="InterPro" id="IPR045851">
    <property type="entry name" value="AMP-bd_C_sf"/>
</dbReference>
<dbReference type="InterPro" id="IPR010071">
    <property type="entry name" value="AA_adenyl_dom"/>
</dbReference>
<dbReference type="SMART" id="SM00823">
    <property type="entry name" value="PKS_PP"/>
    <property type="match status" value="2"/>
</dbReference>
<dbReference type="PANTHER" id="PTHR45527">
    <property type="entry name" value="NONRIBOSOMAL PEPTIDE SYNTHETASE"/>
    <property type="match status" value="1"/>
</dbReference>
<reference evidence="5 6" key="1">
    <citation type="submission" date="2018-05" db="EMBL/GenBank/DDBJ databases">
        <title>Description of Sphingomonas pokkalii sp nov, isolated from the rhizosphere of saline tolerant pokkali rice and its draft genome analysis.</title>
        <authorList>
            <person name="Menon R."/>
            <person name="Kumari S."/>
            <person name="Rameshkumar N."/>
        </authorList>
    </citation>
    <scope>NUCLEOTIDE SEQUENCE [LARGE SCALE GENOMIC DNA]</scope>
    <source>
        <strain evidence="5 6">L3B27</strain>
    </source>
</reference>
<evidence type="ECO:0000313" key="5">
    <source>
        <dbReference type="EMBL" id="PVX28387.1"/>
    </source>
</evidence>
<dbReference type="PROSITE" id="PS50075">
    <property type="entry name" value="CARRIER"/>
    <property type="match status" value="2"/>
</dbReference>
<name>A0A2U0SAH0_9SPHN</name>
<evidence type="ECO:0000256" key="1">
    <source>
        <dbReference type="ARBA" id="ARBA00001957"/>
    </source>
</evidence>
<keyword evidence="2" id="KW-0596">Phosphopantetheine</keyword>
<dbReference type="Gene3D" id="3.30.300.30">
    <property type="match status" value="2"/>
</dbReference>
<dbReference type="InterPro" id="IPR001242">
    <property type="entry name" value="Condensation_dom"/>
</dbReference>
<dbReference type="Gene3D" id="3.30.559.10">
    <property type="entry name" value="Chloramphenicol acetyltransferase-like domain"/>
    <property type="match status" value="2"/>
</dbReference>
<comment type="cofactor">
    <cofactor evidence="1">
        <name>pantetheine 4'-phosphate</name>
        <dbReference type="ChEBI" id="CHEBI:47942"/>
    </cofactor>
</comment>
<dbReference type="SUPFAM" id="SSF47336">
    <property type="entry name" value="ACP-like"/>
    <property type="match status" value="2"/>
</dbReference>
<dbReference type="InterPro" id="IPR023213">
    <property type="entry name" value="CAT-like_dom_sf"/>
</dbReference>
<dbReference type="Pfam" id="PF00501">
    <property type="entry name" value="AMP-binding"/>
    <property type="match status" value="2"/>
</dbReference>
<proteinExistence type="predicted"/>
<dbReference type="Gene3D" id="3.40.50.12780">
    <property type="entry name" value="N-terminal domain of ligase-like"/>
    <property type="match status" value="2"/>
</dbReference>
<dbReference type="GO" id="GO:0043041">
    <property type="term" value="P:amino acid activation for nonribosomal peptide biosynthetic process"/>
    <property type="evidence" value="ECO:0007669"/>
    <property type="project" value="TreeGrafter"/>
</dbReference>
<dbReference type="InterPro" id="IPR006162">
    <property type="entry name" value="Ppantetheine_attach_site"/>
</dbReference>
<keyword evidence="3" id="KW-0597">Phosphoprotein</keyword>
<dbReference type="Pfam" id="PF13193">
    <property type="entry name" value="AMP-binding_C"/>
    <property type="match status" value="1"/>
</dbReference>